<accession>A0ACC1D0Q2</accession>
<dbReference type="EMBL" id="CM034398">
    <property type="protein sequence ID" value="KAJ0177422.1"/>
    <property type="molecule type" value="Genomic_DNA"/>
</dbReference>
<gene>
    <name evidence="1" type="ORF">K1T71_007431</name>
</gene>
<evidence type="ECO:0000313" key="2">
    <source>
        <dbReference type="Proteomes" id="UP000824533"/>
    </source>
</evidence>
<reference evidence="1 2" key="1">
    <citation type="journal article" date="2021" name="Front. Genet.">
        <title>Chromosome-Level Genome Assembly Reveals Significant Gene Expansion in the Toll and IMD Signaling Pathways of Dendrolimus kikuchii.</title>
        <authorList>
            <person name="Zhou J."/>
            <person name="Wu P."/>
            <person name="Xiong Z."/>
            <person name="Liu N."/>
            <person name="Zhao N."/>
            <person name="Ji M."/>
            <person name="Qiu Y."/>
            <person name="Yang B."/>
        </authorList>
    </citation>
    <scope>NUCLEOTIDE SEQUENCE [LARGE SCALE GENOMIC DNA]</scope>
    <source>
        <strain evidence="1">Ann1</strain>
    </source>
</reference>
<sequence>MIHDCDKCDSSCDYSRSENSCHFDLRVVSRKLCLYIVWNYCKKQLLESVYYCVLTEMPLRGRSFRGFPFDEEDGSGAWSELAARHPDIAARLRQRPATWARKRRPSSQDATDDFGDSFGGFDRFPFDDIPSEFRDHFPSHWNRRFGPREEPSQPQASPPHQHHPQQNTTATQTEQAPGPSDQDQQNPLPQYGLRNTVDLGQKSPADPSLVDADERNQRSMSAPPDTPNQTRKMSGQNHQEQHQPQHNEQGSNVRHIPIFVEGRDEPVINKSVDHGTHFGETKQAYVPPPQPHVDREQYFADDGPVGFHHPPNFTRAFGTPFNKGFRQGSQPFTQQKAYPQTAFARGPSPQRSQSPKPPVHEEPFVKVPVHHEQAAPRPEPARAQQRPPPQQQTPPQQHAPPQQQQQHQQPPHQPSPPQREQTPPKPQQAPINDPITQILSIQTDVLNLMTEVENFTGSKKDKKYLFLDEMLTRNLIKLDNIETEGKENIRLARKEAIRCIQKCIAVLEAKAEKGSSTPQPQDVEMNSQNGPEAPAEAMATEPVTENGEVEMKETTKDKETVPSVPQTEVEQPVQPIQPLEPVLQMVSEQQPQEEKTEEPQPQQQDQTSEAPKEIAPPEIKEEAPPAADTRPEEKAPEEKPVENSEEIKPEEINKTASPKKVTKNVKKRDKSKDKTKQESKDSNKDEKVEESNDKVETMQVDDKGDKTDSQVMEVEGGASQ</sequence>
<keyword evidence="2" id="KW-1185">Reference proteome</keyword>
<comment type="caution">
    <text evidence="1">The sequence shown here is derived from an EMBL/GenBank/DDBJ whole genome shotgun (WGS) entry which is preliminary data.</text>
</comment>
<dbReference type="Proteomes" id="UP000824533">
    <property type="component" value="Linkage Group LG12"/>
</dbReference>
<organism evidence="1 2">
    <name type="scientific">Dendrolimus kikuchii</name>
    <dbReference type="NCBI Taxonomy" id="765133"/>
    <lineage>
        <taxon>Eukaryota</taxon>
        <taxon>Metazoa</taxon>
        <taxon>Ecdysozoa</taxon>
        <taxon>Arthropoda</taxon>
        <taxon>Hexapoda</taxon>
        <taxon>Insecta</taxon>
        <taxon>Pterygota</taxon>
        <taxon>Neoptera</taxon>
        <taxon>Endopterygota</taxon>
        <taxon>Lepidoptera</taxon>
        <taxon>Glossata</taxon>
        <taxon>Ditrysia</taxon>
        <taxon>Bombycoidea</taxon>
        <taxon>Lasiocampidae</taxon>
        <taxon>Dendrolimus</taxon>
    </lineage>
</organism>
<evidence type="ECO:0000313" key="1">
    <source>
        <dbReference type="EMBL" id="KAJ0177422.1"/>
    </source>
</evidence>
<protein>
    <submittedName>
        <fullName evidence="1">Uncharacterized protein</fullName>
    </submittedName>
</protein>
<proteinExistence type="predicted"/>
<name>A0ACC1D0Q2_9NEOP</name>